<reference evidence="2" key="1">
    <citation type="journal article" date="2014" name="Int. J. Syst. Evol. Microbiol.">
        <title>Complete genome sequence of Corynebacterium casei LMG S-19264T (=DSM 44701T), isolated from a smear-ripened cheese.</title>
        <authorList>
            <consortium name="US DOE Joint Genome Institute (JGI-PGF)"/>
            <person name="Walter F."/>
            <person name="Albersmeier A."/>
            <person name="Kalinowski J."/>
            <person name="Ruckert C."/>
        </authorList>
    </citation>
    <scope>NUCLEOTIDE SEQUENCE</scope>
    <source>
        <strain evidence="2">VKM Ac-1321</strain>
    </source>
</reference>
<gene>
    <name evidence="2" type="ORF">GCM10017581_076360</name>
</gene>
<sequence>MGLLLKVHREVAGAWRSACYDMYRHASRRRSVRLRMQETAEYGPRNHRGQHVMRASSRSRAAATTGVALLVAGGAAGTYLAVAGSLAALQPDPYEAPVAAPAAAASAPNPAPSLIRPPAPQPTQVRPQVRRTTEPAPVLAAPAVPVPVPIEVPTQQSTEPESTPTPTPSATPSETASETASPSPSVTSSSPSPSPTKRSKWGRSADDRAGR</sequence>
<organism evidence="2 3">
    <name type="scientific">Dactylosporangium matsuzakiense</name>
    <dbReference type="NCBI Taxonomy" id="53360"/>
    <lineage>
        <taxon>Bacteria</taxon>
        <taxon>Bacillati</taxon>
        <taxon>Actinomycetota</taxon>
        <taxon>Actinomycetes</taxon>
        <taxon>Micromonosporales</taxon>
        <taxon>Micromonosporaceae</taxon>
        <taxon>Dactylosporangium</taxon>
    </lineage>
</organism>
<dbReference type="Proteomes" id="UP001143480">
    <property type="component" value="Unassembled WGS sequence"/>
</dbReference>
<evidence type="ECO:0000313" key="2">
    <source>
        <dbReference type="EMBL" id="GLL05888.1"/>
    </source>
</evidence>
<feature type="compositionally biased region" description="Pro residues" evidence="1">
    <location>
        <begin position="109"/>
        <end position="121"/>
    </location>
</feature>
<name>A0A9W6KQU5_9ACTN</name>
<feature type="region of interest" description="Disordered" evidence="1">
    <location>
        <begin position="100"/>
        <end position="211"/>
    </location>
</feature>
<accession>A0A9W6KQU5</accession>
<evidence type="ECO:0000313" key="3">
    <source>
        <dbReference type="Proteomes" id="UP001143480"/>
    </source>
</evidence>
<proteinExistence type="predicted"/>
<dbReference type="RefSeq" id="WP_271189879.1">
    <property type="nucleotide sequence ID" value="NZ_BSFP01000064.1"/>
</dbReference>
<dbReference type="EMBL" id="BSFP01000064">
    <property type="protein sequence ID" value="GLL05888.1"/>
    <property type="molecule type" value="Genomic_DNA"/>
</dbReference>
<keyword evidence="3" id="KW-1185">Reference proteome</keyword>
<feature type="compositionally biased region" description="Low complexity" evidence="1">
    <location>
        <begin position="170"/>
        <end position="191"/>
    </location>
</feature>
<dbReference type="AlphaFoldDB" id="A0A9W6KQU5"/>
<reference evidence="2" key="2">
    <citation type="submission" date="2023-01" db="EMBL/GenBank/DDBJ databases">
        <authorList>
            <person name="Sun Q."/>
            <person name="Evtushenko L."/>
        </authorList>
    </citation>
    <scope>NUCLEOTIDE SEQUENCE</scope>
    <source>
        <strain evidence="2">VKM Ac-1321</strain>
    </source>
</reference>
<protein>
    <submittedName>
        <fullName evidence="2">Uncharacterized protein</fullName>
    </submittedName>
</protein>
<comment type="caution">
    <text evidence="2">The sequence shown here is derived from an EMBL/GenBank/DDBJ whole genome shotgun (WGS) entry which is preliminary data.</text>
</comment>
<evidence type="ECO:0000256" key="1">
    <source>
        <dbReference type="SAM" id="MobiDB-lite"/>
    </source>
</evidence>